<dbReference type="EMBL" id="AEBR01000040">
    <property type="protein sequence ID" value="EFM82969.1"/>
    <property type="molecule type" value="Genomic_DNA"/>
</dbReference>
<dbReference type="InterPro" id="IPR014820">
    <property type="entry name" value="PriCT_1"/>
</dbReference>
<name>A0A125W6I2_ENTFL</name>
<proteinExistence type="predicted"/>
<evidence type="ECO:0000313" key="2">
    <source>
        <dbReference type="EMBL" id="EFM82969.1"/>
    </source>
</evidence>
<accession>A0A125W6I2</accession>
<reference evidence="2 3" key="1">
    <citation type="submission" date="2010-07" db="EMBL/GenBank/DDBJ databases">
        <authorList>
            <person name="Sid Ahmed O."/>
        </authorList>
    </citation>
    <scope>NUCLEOTIDE SEQUENCE [LARGE SCALE GENOMIC DNA]</scope>
    <source>
        <strain evidence="2 3">TX4248</strain>
    </source>
</reference>
<sequence>MKVSDVISVILKNGIREYKYLNSKIKPIGYTAEGKKGTIFGFRSKKLMAESRGIVLTSQEALTENEDKFTHWTPNVYSYGAYADDNRTIVKGHNERNLQQINTFVIDFDRSPGEKLDFQMILDAAIDLELMPTLILETPGGFQAYFILENAWYISSKNNYQSIEVAKRVSENLRKAFAEVLPSVDLGCNHFGIARIPRTDNVVYYYPALTHDMQQLIQWSMKFEPAKTYKRPNLQVVPTVMNQIKEDWVQVLINNPQIVGTKGKLGRNNVIFTLSLAYYASNVEQDCCFDDMDIFNSSLQRPLATAEVKRIVKSAYSGKYKGASKAYVQELVSNWGLESLSENELFTQQRNTWYKFKKERHERKQSHLSEWKEDILAYLETQCYRYRPEVSLTKTELQAAITFNGQSIPKRSLDRALKELMAEGKLFVQVTPGRGGGLVVATRKALIRTVIQVNQQVKTAYKQGIKAFFKEADMLVRLFEQPSKNSKKQGDYRQLNLWNTG</sequence>
<organism evidence="2 3">
    <name type="scientific">Enterococcus faecalis TX4248</name>
    <dbReference type="NCBI Taxonomy" id="749495"/>
    <lineage>
        <taxon>Bacteria</taxon>
        <taxon>Bacillati</taxon>
        <taxon>Bacillota</taxon>
        <taxon>Bacilli</taxon>
        <taxon>Lactobacillales</taxon>
        <taxon>Enterococcaceae</taxon>
        <taxon>Enterococcus</taxon>
    </lineage>
</organism>
<comment type="caution">
    <text evidence="2">The sequence shown here is derived from an EMBL/GenBank/DDBJ whole genome shotgun (WGS) entry which is preliminary data.</text>
</comment>
<protein>
    <submittedName>
        <fullName evidence="2">Primase alpha helix C-terminal domain protein</fullName>
    </submittedName>
</protein>
<dbReference type="Proteomes" id="UP000004846">
    <property type="component" value="Unassembled WGS sequence"/>
</dbReference>
<gene>
    <name evidence="2" type="ORF">HMPREF9498_01439</name>
</gene>
<evidence type="ECO:0000313" key="3">
    <source>
        <dbReference type="Proteomes" id="UP000004846"/>
    </source>
</evidence>
<dbReference type="RefSeq" id="WP_002402164.1">
    <property type="nucleotide sequence ID" value="NZ_GL454441.1"/>
</dbReference>
<dbReference type="AlphaFoldDB" id="A0A125W6I2"/>
<dbReference type="Pfam" id="PF08708">
    <property type="entry name" value="PriCT_1"/>
    <property type="match status" value="1"/>
</dbReference>
<dbReference type="HOGENOM" id="CLU_042279_0_0_9"/>
<feature type="domain" description="Primase C-terminal 1" evidence="1">
    <location>
        <begin position="256"/>
        <end position="320"/>
    </location>
</feature>
<evidence type="ECO:0000259" key="1">
    <source>
        <dbReference type="Pfam" id="PF08708"/>
    </source>
</evidence>